<dbReference type="InterPro" id="IPR006135">
    <property type="entry name" value="T3SS_substrate_exporter"/>
</dbReference>
<evidence type="ECO:0000256" key="6">
    <source>
        <dbReference type="ARBA" id="ARBA00023026"/>
    </source>
</evidence>
<evidence type="ECO:0000313" key="10">
    <source>
        <dbReference type="EMBL" id="RXN88196.1"/>
    </source>
</evidence>
<feature type="transmembrane region" description="Helical" evidence="9">
    <location>
        <begin position="178"/>
        <end position="196"/>
    </location>
</feature>
<feature type="region of interest" description="Disordered" evidence="8">
    <location>
        <begin position="254"/>
        <end position="287"/>
    </location>
</feature>
<keyword evidence="7 9" id="KW-0472">Membrane</keyword>
<comment type="similarity">
    <text evidence="2">Belongs to the type III secretion exporter family.</text>
</comment>
<dbReference type="GO" id="GO:0005886">
    <property type="term" value="C:plasma membrane"/>
    <property type="evidence" value="ECO:0007669"/>
    <property type="project" value="UniProtKB-SubCell"/>
</dbReference>
<evidence type="ECO:0000256" key="7">
    <source>
        <dbReference type="ARBA" id="ARBA00023136"/>
    </source>
</evidence>
<dbReference type="Pfam" id="PF01312">
    <property type="entry name" value="Bac_export_2"/>
    <property type="match status" value="1"/>
</dbReference>
<evidence type="ECO:0000256" key="3">
    <source>
        <dbReference type="ARBA" id="ARBA00022475"/>
    </source>
</evidence>
<dbReference type="InterPro" id="IPR029025">
    <property type="entry name" value="T3SS_substrate_exporter_C"/>
</dbReference>
<keyword evidence="4 9" id="KW-0812">Transmembrane</keyword>
<evidence type="ECO:0000256" key="9">
    <source>
        <dbReference type="SAM" id="Phobius"/>
    </source>
</evidence>
<evidence type="ECO:0000313" key="11">
    <source>
        <dbReference type="Proteomes" id="UP000290849"/>
    </source>
</evidence>
<feature type="region of interest" description="Disordered" evidence="8">
    <location>
        <begin position="384"/>
        <end position="406"/>
    </location>
</feature>
<sequence length="406" mass="44425">MGHPDAGVVPARAGRPCHRAVQPRGGSPASAAALLGGAVTQAKTEPPSQKKLRDSRNKGDVSYSKDSSQALLLVALLSYALFSGSTFMPLLIQLIQVPAGVHGLPFPEALSLAGGRCLTLMVYILLPFIGILLGVGFMADVLQVGFLMAFEKIKPSGKRLNVAENAKNIVSKRNLVETLKAIVKIAGFSYFIYILVRDAVRPLAYAGYAGIEPFFALVTRLARQLLLCVAMLCVVIAAFDMYWQRRERTRRLRMTKQEVKREHKEQEGSPEIKQQRKQLRNESANESSQLAKKATAIVVNPTHIAIALYYEAARTPLPVLLAKGCDDEALEMIAAAREEGVPILRDVPLARLLFADAPVEAYIPTEFIEPVAAVLRWARGLEDKQEDDSGAGGKHTTYDTYMDREG</sequence>
<keyword evidence="6" id="KW-0843">Virulence</keyword>
<gene>
    <name evidence="10" type="ORF">C7R54_14415</name>
</gene>
<keyword evidence="11" id="KW-1185">Reference proteome</keyword>
<feature type="compositionally biased region" description="Basic and acidic residues" evidence="8">
    <location>
        <begin position="255"/>
        <end position="267"/>
    </location>
</feature>
<comment type="subcellular location">
    <subcellularLocation>
        <location evidence="1">Cell membrane</location>
        <topology evidence="1">Multi-pass membrane protein</topology>
    </subcellularLocation>
</comment>
<feature type="region of interest" description="Disordered" evidence="8">
    <location>
        <begin position="1"/>
        <end position="63"/>
    </location>
</feature>
<dbReference type="PRINTS" id="PR00950">
    <property type="entry name" value="TYPE3IMSPROT"/>
</dbReference>
<dbReference type="NCBIfam" id="TIGR01404">
    <property type="entry name" value="FlhB_rel_III"/>
    <property type="match status" value="1"/>
</dbReference>
<feature type="transmembrane region" description="Helical" evidence="9">
    <location>
        <begin position="224"/>
        <end position="243"/>
    </location>
</feature>
<protein>
    <submittedName>
        <fullName evidence="10">EscU/YscU/HrcU family type III secretion system export apparatus switch protein</fullName>
    </submittedName>
</protein>
<evidence type="ECO:0000256" key="4">
    <source>
        <dbReference type="ARBA" id="ARBA00022692"/>
    </source>
</evidence>
<reference evidence="10 11" key="1">
    <citation type="journal article" date="2017" name="Int. J. Syst. Evol. Microbiol.">
        <title>Achromobacter aloeverae sp. nov., isolated from the root of Aloe vera (L.) Burm.f.</title>
        <authorList>
            <person name="Kuncharoen N."/>
            <person name="Muramatsu Y."/>
            <person name="Shibata C."/>
            <person name="Kamakura Y."/>
            <person name="Nakagawa Y."/>
            <person name="Tanasupawat S."/>
        </authorList>
    </citation>
    <scope>NUCLEOTIDE SEQUENCE [LARGE SCALE GENOMIC DNA]</scope>
    <source>
        <strain evidence="10 11">AVA-1</strain>
    </source>
</reference>
<dbReference type="SUPFAM" id="SSF160544">
    <property type="entry name" value="EscU C-terminal domain-like"/>
    <property type="match status" value="1"/>
</dbReference>
<dbReference type="Proteomes" id="UP000290849">
    <property type="component" value="Unassembled WGS sequence"/>
</dbReference>
<evidence type="ECO:0000256" key="8">
    <source>
        <dbReference type="SAM" id="MobiDB-lite"/>
    </source>
</evidence>
<organism evidence="10 11">
    <name type="scientific">Achromobacter aloeverae</name>
    <dbReference type="NCBI Taxonomy" id="1750518"/>
    <lineage>
        <taxon>Bacteria</taxon>
        <taxon>Pseudomonadati</taxon>
        <taxon>Pseudomonadota</taxon>
        <taxon>Betaproteobacteria</taxon>
        <taxon>Burkholderiales</taxon>
        <taxon>Alcaligenaceae</taxon>
        <taxon>Achromobacter</taxon>
    </lineage>
</organism>
<evidence type="ECO:0000256" key="5">
    <source>
        <dbReference type="ARBA" id="ARBA00022989"/>
    </source>
</evidence>
<feature type="transmembrane region" description="Helical" evidence="9">
    <location>
        <begin position="70"/>
        <end position="95"/>
    </location>
</feature>
<feature type="compositionally biased region" description="Low complexity" evidence="8">
    <location>
        <begin position="25"/>
        <end position="38"/>
    </location>
</feature>
<dbReference type="AlphaFoldDB" id="A0A4Q1HKM4"/>
<proteinExistence type="inferred from homology"/>
<dbReference type="PANTHER" id="PTHR30531:SF14">
    <property type="entry name" value="SURFACE PRESENTATION OF ANTIGENS PROTEIN SPAS"/>
    <property type="match status" value="1"/>
</dbReference>
<comment type="caution">
    <text evidence="10">The sequence shown here is derived from an EMBL/GenBank/DDBJ whole genome shotgun (WGS) entry which is preliminary data.</text>
</comment>
<dbReference type="Gene3D" id="3.40.1690.10">
    <property type="entry name" value="secretion proteins EscU"/>
    <property type="match status" value="1"/>
</dbReference>
<evidence type="ECO:0000256" key="1">
    <source>
        <dbReference type="ARBA" id="ARBA00004651"/>
    </source>
</evidence>
<feature type="transmembrane region" description="Helical" evidence="9">
    <location>
        <begin position="120"/>
        <end position="150"/>
    </location>
</feature>
<dbReference type="PANTHER" id="PTHR30531">
    <property type="entry name" value="FLAGELLAR BIOSYNTHETIC PROTEIN FLHB"/>
    <property type="match status" value="1"/>
</dbReference>
<accession>A0A4Q1HKM4</accession>
<dbReference type="GO" id="GO:0009306">
    <property type="term" value="P:protein secretion"/>
    <property type="evidence" value="ECO:0007669"/>
    <property type="project" value="InterPro"/>
</dbReference>
<dbReference type="EMBL" id="PYAL01000004">
    <property type="protein sequence ID" value="RXN88196.1"/>
    <property type="molecule type" value="Genomic_DNA"/>
</dbReference>
<keyword evidence="5 9" id="KW-1133">Transmembrane helix</keyword>
<evidence type="ECO:0000256" key="2">
    <source>
        <dbReference type="ARBA" id="ARBA00010690"/>
    </source>
</evidence>
<dbReference type="InterPro" id="IPR006307">
    <property type="entry name" value="BsaZ-like"/>
</dbReference>
<name>A0A4Q1HKM4_9BURK</name>
<keyword evidence="3" id="KW-1003">Cell membrane</keyword>